<dbReference type="PROSITE" id="PS50181">
    <property type="entry name" value="FBOX"/>
    <property type="match status" value="1"/>
</dbReference>
<dbReference type="Proteomes" id="UP001168146">
    <property type="component" value="Unassembled WGS sequence"/>
</dbReference>
<reference evidence="2" key="2">
    <citation type="submission" date="2021-12" db="EMBL/GenBank/DDBJ databases">
        <title>Black yeast isolated from Biological Soil Crust.</title>
        <authorList>
            <person name="Kurbessoian T."/>
        </authorList>
    </citation>
    <scope>NUCLEOTIDE SEQUENCE</scope>
    <source>
        <strain evidence="2">CCFEE 5208</strain>
    </source>
</reference>
<dbReference type="EMBL" id="JAUJLE010000009">
    <property type="protein sequence ID" value="KAK1011667.1"/>
    <property type="molecule type" value="Genomic_DNA"/>
</dbReference>
<sequence length="333" mass="36582">MANSTLPTTLANGPAQPVQTNMLTSLPSELLIQILSHTSVADIKRLQCVNRAQRAFTSRQLDFLSKGILERESRRLEAEAQNMTFSPTEDLMACLVSFDKHCDLYGEYQADVSSNCSGRVKASAFLRRFLSAAHASTATTTTTPTTTPAGPSNAASWVDSTGGFIWSSALGPTIDSLLKIQFEVDNNEYMALTEPKRRFHDLITALLLHNVSKKRFTQTAATDLVSKIRTELPFGRADSNPIISKDDYPLGKWCVACFYLRRSGSKARLWPCPHDPAVAKYGAAMLESLPDLPHGLQYMVREEVARRTSARRAVEGVDAPLSEVFRAVVLGAV</sequence>
<proteinExistence type="predicted"/>
<name>A0A4U0VIR7_9PEZI</name>
<dbReference type="EMBL" id="JASUXU010000011">
    <property type="protein sequence ID" value="KAK0323962.1"/>
    <property type="molecule type" value="Genomic_DNA"/>
</dbReference>
<evidence type="ECO:0000259" key="1">
    <source>
        <dbReference type="PROSITE" id="PS50181"/>
    </source>
</evidence>
<evidence type="ECO:0000313" key="4">
    <source>
        <dbReference type="EMBL" id="TKA49191.1"/>
    </source>
</evidence>
<gene>
    <name evidence="4" type="ORF">B0A54_01267</name>
    <name evidence="2" type="ORF">LTR82_005082</name>
    <name evidence="3" type="ORF">LTR91_002139</name>
</gene>
<dbReference type="InterPro" id="IPR036047">
    <property type="entry name" value="F-box-like_dom_sf"/>
</dbReference>
<dbReference type="EMBL" id="NAJP01000002">
    <property type="protein sequence ID" value="TKA49191.1"/>
    <property type="molecule type" value="Genomic_DNA"/>
</dbReference>
<reference evidence="4 5" key="1">
    <citation type="submission" date="2017-03" db="EMBL/GenBank/DDBJ databases">
        <title>Genomes of endolithic fungi from Antarctica.</title>
        <authorList>
            <person name="Coleine C."/>
            <person name="Masonjones S."/>
            <person name="Stajich J.E."/>
        </authorList>
    </citation>
    <scope>NUCLEOTIDE SEQUENCE [LARGE SCALE GENOMIC DNA]</scope>
    <source>
        <strain evidence="4 5">CCFEE 5311</strain>
    </source>
</reference>
<dbReference type="CDD" id="cd09917">
    <property type="entry name" value="F-box_SF"/>
    <property type="match status" value="1"/>
</dbReference>
<accession>A0A4U0VIR7</accession>
<dbReference type="Proteomes" id="UP001175353">
    <property type="component" value="Unassembled WGS sequence"/>
</dbReference>
<comment type="caution">
    <text evidence="4">The sequence shown here is derived from an EMBL/GenBank/DDBJ whole genome shotgun (WGS) entry which is preliminary data.</text>
</comment>
<evidence type="ECO:0000313" key="2">
    <source>
        <dbReference type="EMBL" id="KAK0323962.1"/>
    </source>
</evidence>
<dbReference type="AlphaFoldDB" id="A0A4U0VIR7"/>
<protein>
    <recommendedName>
        <fullName evidence="1">F-box domain-containing protein</fullName>
    </recommendedName>
</protein>
<feature type="domain" description="F-box" evidence="1">
    <location>
        <begin position="20"/>
        <end position="66"/>
    </location>
</feature>
<evidence type="ECO:0000313" key="5">
    <source>
        <dbReference type="Proteomes" id="UP000310066"/>
    </source>
</evidence>
<keyword evidence="6" id="KW-1185">Reference proteome</keyword>
<reference evidence="3" key="3">
    <citation type="submission" date="2023-06" db="EMBL/GenBank/DDBJ databases">
        <title>Black Yeasts Isolated from many extreme environments.</title>
        <authorList>
            <person name="Coleine C."/>
            <person name="Stajich J.E."/>
            <person name="Selbmann L."/>
        </authorList>
    </citation>
    <scope>NUCLEOTIDE SEQUENCE</scope>
    <source>
        <strain evidence="3">CCFEE 5200</strain>
    </source>
</reference>
<evidence type="ECO:0000313" key="3">
    <source>
        <dbReference type="EMBL" id="KAK1011667.1"/>
    </source>
</evidence>
<dbReference type="Gene3D" id="1.20.1280.50">
    <property type="match status" value="1"/>
</dbReference>
<dbReference type="SUPFAM" id="SSF81383">
    <property type="entry name" value="F-box domain"/>
    <property type="match status" value="1"/>
</dbReference>
<dbReference type="InterPro" id="IPR001810">
    <property type="entry name" value="F-box_dom"/>
</dbReference>
<dbReference type="OrthoDB" id="10287059at2759"/>
<dbReference type="Proteomes" id="UP000310066">
    <property type="component" value="Unassembled WGS sequence"/>
</dbReference>
<evidence type="ECO:0000313" key="6">
    <source>
        <dbReference type="Proteomes" id="UP001175353"/>
    </source>
</evidence>
<organism evidence="4 5">
    <name type="scientific">Friedmanniomyces endolithicus</name>
    <dbReference type="NCBI Taxonomy" id="329885"/>
    <lineage>
        <taxon>Eukaryota</taxon>
        <taxon>Fungi</taxon>
        <taxon>Dikarya</taxon>
        <taxon>Ascomycota</taxon>
        <taxon>Pezizomycotina</taxon>
        <taxon>Dothideomycetes</taxon>
        <taxon>Dothideomycetidae</taxon>
        <taxon>Mycosphaerellales</taxon>
        <taxon>Teratosphaeriaceae</taxon>
        <taxon>Friedmanniomyces</taxon>
    </lineage>
</organism>